<dbReference type="PANTHER" id="PTHR30349">
    <property type="entry name" value="PHAGE INTEGRASE-RELATED"/>
    <property type="match status" value="1"/>
</dbReference>
<dbReference type="PROSITE" id="PS51900">
    <property type="entry name" value="CB"/>
    <property type="match status" value="1"/>
</dbReference>
<dbReference type="InterPro" id="IPR002104">
    <property type="entry name" value="Integrase_catalytic"/>
</dbReference>
<dbReference type="InterPro" id="IPR013762">
    <property type="entry name" value="Integrase-like_cat_sf"/>
</dbReference>
<evidence type="ECO:0000259" key="7">
    <source>
        <dbReference type="PROSITE" id="PS51900"/>
    </source>
</evidence>
<organism evidence="8 9">
    <name type="scientific">Mycobacterium servetii</name>
    <dbReference type="NCBI Taxonomy" id="3237418"/>
    <lineage>
        <taxon>Bacteria</taxon>
        <taxon>Bacillati</taxon>
        <taxon>Actinomycetota</taxon>
        <taxon>Actinomycetes</taxon>
        <taxon>Mycobacteriales</taxon>
        <taxon>Mycobacteriaceae</taxon>
        <taxon>Mycobacterium</taxon>
    </lineage>
</organism>
<evidence type="ECO:0000256" key="1">
    <source>
        <dbReference type="ARBA" id="ARBA00008857"/>
    </source>
</evidence>
<keyword evidence="9" id="KW-1185">Reference proteome</keyword>
<dbReference type="Gene3D" id="1.10.443.10">
    <property type="entry name" value="Intergrase catalytic core"/>
    <property type="match status" value="1"/>
</dbReference>
<evidence type="ECO:0000256" key="5">
    <source>
        <dbReference type="PROSITE-ProRule" id="PRU01248"/>
    </source>
</evidence>
<evidence type="ECO:0000256" key="4">
    <source>
        <dbReference type="ARBA" id="ARBA00023172"/>
    </source>
</evidence>
<dbReference type="PANTHER" id="PTHR30349:SF41">
    <property type="entry name" value="INTEGRASE_RECOMBINASE PROTEIN MJ0367-RELATED"/>
    <property type="match status" value="1"/>
</dbReference>
<dbReference type="Pfam" id="PF00589">
    <property type="entry name" value="Phage_integrase"/>
    <property type="match status" value="1"/>
</dbReference>
<protein>
    <submittedName>
        <fullName evidence="8">Tyrosine-type recombinase/integrase</fullName>
    </submittedName>
</protein>
<proteinExistence type="inferred from homology"/>
<sequence>MTTDAVDLAALVDSFEIELKSARRSPRTCTIYLSSVRRYLQWCADNGHPAQIDRRQVQLWIAQMLDSGAQAATAQARLAGVRQFSKWLAAEGEIPSDPLLRLNAPKSDTPITPVLTEEQLAALIKACDGKSLKDRRDEAIVRLLAETGMRAGELMALELDDIDPVRGLVTIRRGKGGKGRIAPFGPQTAKALDRYIRLRRTHPGSESKALWLGARTHQPLGPHGLRVTLAERARKAGVTGFHPHVLRHTFASRWMSQRGSEGGLMAVAGWSSREMLDRYARATASQRAVDEARTLNLGDV</sequence>
<accession>A0ABV4BXK2</accession>
<dbReference type="Proteomes" id="UP001564760">
    <property type="component" value="Unassembled WGS sequence"/>
</dbReference>
<evidence type="ECO:0000313" key="9">
    <source>
        <dbReference type="Proteomes" id="UP001564760"/>
    </source>
</evidence>
<dbReference type="Gene3D" id="1.10.150.130">
    <property type="match status" value="1"/>
</dbReference>
<dbReference type="EMBL" id="JBGEDP010000001">
    <property type="protein sequence ID" value="MEY8015038.1"/>
    <property type="molecule type" value="Genomic_DNA"/>
</dbReference>
<name>A0ABV4BXK2_9MYCO</name>
<dbReference type="InterPro" id="IPR050090">
    <property type="entry name" value="Tyrosine_recombinase_XerCD"/>
</dbReference>
<dbReference type="InterPro" id="IPR044068">
    <property type="entry name" value="CB"/>
</dbReference>
<evidence type="ECO:0000256" key="2">
    <source>
        <dbReference type="ARBA" id="ARBA00022908"/>
    </source>
</evidence>
<evidence type="ECO:0000313" key="8">
    <source>
        <dbReference type="EMBL" id="MEY8015038.1"/>
    </source>
</evidence>
<evidence type="ECO:0000256" key="3">
    <source>
        <dbReference type="ARBA" id="ARBA00023125"/>
    </source>
</evidence>
<dbReference type="CDD" id="cd00397">
    <property type="entry name" value="DNA_BRE_C"/>
    <property type="match status" value="1"/>
</dbReference>
<dbReference type="InterPro" id="IPR004107">
    <property type="entry name" value="Integrase_SAM-like_N"/>
</dbReference>
<dbReference type="SUPFAM" id="SSF56349">
    <property type="entry name" value="DNA breaking-rejoining enzymes"/>
    <property type="match status" value="1"/>
</dbReference>
<feature type="domain" description="Tyr recombinase" evidence="6">
    <location>
        <begin position="110"/>
        <end position="293"/>
    </location>
</feature>
<dbReference type="RefSeq" id="WP_369737458.1">
    <property type="nucleotide sequence ID" value="NZ_JBGEDP010000001.1"/>
</dbReference>
<keyword evidence="3 5" id="KW-0238">DNA-binding</keyword>
<feature type="domain" description="Core-binding (CB)" evidence="7">
    <location>
        <begin position="6"/>
        <end position="89"/>
    </location>
</feature>
<reference evidence="8 9" key="1">
    <citation type="submission" date="2024-08" db="EMBL/GenBank/DDBJ databases">
        <title>Mycobacterium servetensis sp. nov., a novel rapid-growing mycobacterial species recovered from a human patient in Zaragoza, Spain.</title>
        <authorList>
            <person name="Tristancho-Baro A.I."/>
            <person name="Buenestado-Serrano S."/>
            <person name="Garcia De Viedma D."/>
            <person name="Milagro-Beamonte A."/>
            <person name="Burillo N."/>
            <person name="Sanz S."/>
            <person name="Lopez-Calleja A.I."/>
            <person name="Penas-Utrilla D."/>
            <person name="Guardingo M."/>
            <person name="Garcia M.J."/>
            <person name="Vinuelas-Bayon J."/>
        </authorList>
    </citation>
    <scope>NUCLEOTIDE SEQUENCE [LARGE SCALE GENOMIC DNA]</scope>
    <source>
        <strain evidence="9">HUMS_12744610</strain>
    </source>
</reference>
<gene>
    <name evidence="8" type="ORF">AB8998_08480</name>
</gene>
<dbReference type="InterPro" id="IPR011010">
    <property type="entry name" value="DNA_brk_join_enz"/>
</dbReference>
<comment type="similarity">
    <text evidence="1">Belongs to the 'phage' integrase family.</text>
</comment>
<dbReference type="PROSITE" id="PS51898">
    <property type="entry name" value="TYR_RECOMBINASE"/>
    <property type="match status" value="1"/>
</dbReference>
<dbReference type="InterPro" id="IPR010998">
    <property type="entry name" value="Integrase_recombinase_N"/>
</dbReference>
<comment type="caution">
    <text evidence="8">The sequence shown here is derived from an EMBL/GenBank/DDBJ whole genome shotgun (WGS) entry which is preliminary data.</text>
</comment>
<dbReference type="Pfam" id="PF02899">
    <property type="entry name" value="Phage_int_SAM_1"/>
    <property type="match status" value="1"/>
</dbReference>
<keyword evidence="4" id="KW-0233">DNA recombination</keyword>
<keyword evidence="2" id="KW-0229">DNA integration</keyword>
<evidence type="ECO:0000259" key="6">
    <source>
        <dbReference type="PROSITE" id="PS51898"/>
    </source>
</evidence>